<proteinExistence type="predicted"/>
<dbReference type="AlphaFoldDB" id="A0AAE0WQ77"/>
<gene>
    <name evidence="1" type="ORF">LTR78_004156</name>
</gene>
<organism evidence="1 2">
    <name type="scientific">Recurvomyces mirabilis</name>
    <dbReference type="NCBI Taxonomy" id="574656"/>
    <lineage>
        <taxon>Eukaryota</taxon>
        <taxon>Fungi</taxon>
        <taxon>Dikarya</taxon>
        <taxon>Ascomycota</taxon>
        <taxon>Pezizomycotina</taxon>
        <taxon>Dothideomycetes</taxon>
        <taxon>Dothideomycetidae</taxon>
        <taxon>Mycosphaerellales</taxon>
        <taxon>Teratosphaeriaceae</taxon>
        <taxon>Recurvomyces</taxon>
    </lineage>
</organism>
<dbReference type="EMBL" id="JAUTXT010000012">
    <property type="protein sequence ID" value="KAK3675964.1"/>
    <property type="molecule type" value="Genomic_DNA"/>
</dbReference>
<dbReference type="InterPro" id="IPR052895">
    <property type="entry name" value="HetReg/Transcr_Mod"/>
</dbReference>
<keyword evidence="2" id="KW-1185">Reference proteome</keyword>
<evidence type="ECO:0000313" key="2">
    <source>
        <dbReference type="Proteomes" id="UP001274830"/>
    </source>
</evidence>
<dbReference type="PANTHER" id="PTHR24148:SF64">
    <property type="entry name" value="HETEROKARYON INCOMPATIBILITY DOMAIN-CONTAINING PROTEIN"/>
    <property type="match status" value="1"/>
</dbReference>
<dbReference type="PANTHER" id="PTHR24148">
    <property type="entry name" value="ANKYRIN REPEAT DOMAIN-CONTAINING PROTEIN 39 HOMOLOG-RELATED"/>
    <property type="match status" value="1"/>
</dbReference>
<name>A0AAE0WQ77_9PEZI</name>
<sequence>MPEMIVEHSTRPLVVPDYDKSLGEVFQEATRAALFKTMELDLRHLPNIFAFVSHPVNATAETIKDFSSWAPRWDREWDALADPPRLLPAFNAARDLLELPRSVVEETLRPSRILRMAGYEVCTIAAVSSAAEISTLAQWQTVPFWLQEVGHLVAQAETLCGRTIPALELASVLVTEHDHNRDKSGDDFLEGFLHLQSILEQTAELPPVPFMLPPDPDPKVTAASLFGHAIHHTCTNRKFLVTADGRMGLGSKAMQKGDKVVLLCYGSTPYVLRPLEELSLFLGEAYVSGMMHGEVSAEILASRDPPVTFDLI</sequence>
<evidence type="ECO:0000313" key="1">
    <source>
        <dbReference type="EMBL" id="KAK3675964.1"/>
    </source>
</evidence>
<dbReference type="Pfam" id="PF26639">
    <property type="entry name" value="Het-6_barrel"/>
    <property type="match status" value="1"/>
</dbReference>
<accession>A0AAE0WQ77</accession>
<comment type="caution">
    <text evidence="1">The sequence shown here is derived from an EMBL/GenBank/DDBJ whole genome shotgun (WGS) entry which is preliminary data.</text>
</comment>
<reference evidence="1" key="1">
    <citation type="submission" date="2023-07" db="EMBL/GenBank/DDBJ databases">
        <title>Black Yeasts Isolated from many extreme environments.</title>
        <authorList>
            <person name="Coleine C."/>
            <person name="Stajich J.E."/>
            <person name="Selbmann L."/>
        </authorList>
    </citation>
    <scope>NUCLEOTIDE SEQUENCE</scope>
    <source>
        <strain evidence="1">CCFEE 5485</strain>
    </source>
</reference>
<protein>
    <submittedName>
        <fullName evidence="1">Uncharacterized protein</fullName>
    </submittedName>
</protein>
<dbReference type="Proteomes" id="UP001274830">
    <property type="component" value="Unassembled WGS sequence"/>
</dbReference>